<comment type="caution">
    <text evidence="1">The sequence shown here is derived from an EMBL/GenBank/DDBJ whole genome shotgun (WGS) entry which is preliminary data.</text>
</comment>
<gene>
    <name evidence="1" type="ORF">ENM31_03225</name>
</gene>
<sequence length="86" mass="9495">MLEDLAVVVAAFVASTALGAAYAVSRRRVEVSRPVKQVVVLHPSDLPEQVDTRFSKIVLEAEKRVKMFEERVLRVVEGEDDDGAEA</sequence>
<proteinExistence type="predicted"/>
<evidence type="ECO:0000313" key="1">
    <source>
        <dbReference type="EMBL" id="HHM44293.1"/>
    </source>
</evidence>
<reference evidence="1" key="1">
    <citation type="journal article" date="2020" name="mSystems">
        <title>Genome- and Community-Level Interaction Insights into Carbon Utilization and Element Cycling Functions of Hydrothermarchaeota in Hydrothermal Sediment.</title>
        <authorList>
            <person name="Zhou Z."/>
            <person name="Liu Y."/>
            <person name="Xu W."/>
            <person name="Pan J."/>
            <person name="Luo Z.H."/>
            <person name="Li M."/>
        </authorList>
    </citation>
    <scope>NUCLEOTIDE SEQUENCE [LARGE SCALE GENOMIC DNA]</scope>
    <source>
        <strain evidence="1">SpSt-1074</strain>
    </source>
</reference>
<dbReference type="AlphaFoldDB" id="A0A7J3VTZ9"/>
<dbReference type="EMBL" id="DRXH01000112">
    <property type="protein sequence ID" value="HHM44293.1"/>
    <property type="molecule type" value="Genomic_DNA"/>
</dbReference>
<name>A0A7J3VTZ9_CALS0</name>
<accession>A0A7J3VTZ9</accession>
<protein>
    <submittedName>
        <fullName evidence="1">Uncharacterized protein</fullName>
    </submittedName>
</protein>
<organism evidence="1">
    <name type="scientific">Caldiarchaeum subterraneum</name>
    <dbReference type="NCBI Taxonomy" id="311458"/>
    <lineage>
        <taxon>Archaea</taxon>
        <taxon>Nitrososphaerota</taxon>
        <taxon>Candidatus Caldarchaeales</taxon>
        <taxon>Candidatus Caldarchaeaceae</taxon>
        <taxon>Candidatus Caldarchaeum</taxon>
    </lineage>
</organism>